<sequence length="230" mass="24642">MLALRLVEVGEENFLIISRKLLTNKDINMNNQKGFANIVLIVLVVILAGALGYVILVKKPAPVEQSQTNNLQNTEPTTPPPANNSVSQNPPATKPPVTPSQSLPTTCVDETHTVGGKDLPAVITSISPTSGTVGTKVEIRGCNLAGFEGDQIAIFERSDGKKLTFYGSVYNEKMMTVTVADNCPTGSETGRYSGITSSCETIQALPGTYRVYVITWGDEFKSNSATFTVK</sequence>
<accession>A0A1F6BPX3</accession>
<organism evidence="3 4">
    <name type="scientific">Candidatus Jorgensenbacteria bacterium RIFCSPHIGHO2_02_FULL_45_20</name>
    <dbReference type="NCBI Taxonomy" id="1798470"/>
    <lineage>
        <taxon>Bacteria</taxon>
        <taxon>Candidatus Joergenseniibacteriota</taxon>
    </lineage>
</organism>
<dbReference type="AlphaFoldDB" id="A0A1F6BPX3"/>
<comment type="caution">
    <text evidence="3">The sequence shown here is derived from an EMBL/GenBank/DDBJ whole genome shotgun (WGS) entry which is preliminary data.</text>
</comment>
<protein>
    <recommendedName>
        <fullName evidence="5">IPT/TIG domain-containing protein</fullName>
    </recommendedName>
</protein>
<evidence type="ECO:0000313" key="4">
    <source>
        <dbReference type="Proteomes" id="UP000178825"/>
    </source>
</evidence>
<dbReference type="Gene3D" id="2.60.40.10">
    <property type="entry name" value="Immunoglobulins"/>
    <property type="match status" value="1"/>
</dbReference>
<keyword evidence="2" id="KW-0472">Membrane</keyword>
<dbReference type="InterPro" id="IPR014756">
    <property type="entry name" value="Ig_E-set"/>
</dbReference>
<evidence type="ECO:0000256" key="1">
    <source>
        <dbReference type="SAM" id="MobiDB-lite"/>
    </source>
</evidence>
<feature type="transmembrane region" description="Helical" evidence="2">
    <location>
        <begin position="35"/>
        <end position="56"/>
    </location>
</feature>
<name>A0A1F6BPX3_9BACT</name>
<keyword evidence="2" id="KW-1133">Transmembrane helix</keyword>
<feature type="region of interest" description="Disordered" evidence="1">
    <location>
        <begin position="65"/>
        <end position="110"/>
    </location>
</feature>
<evidence type="ECO:0000313" key="3">
    <source>
        <dbReference type="EMBL" id="OGG38918.1"/>
    </source>
</evidence>
<evidence type="ECO:0008006" key="5">
    <source>
        <dbReference type="Google" id="ProtNLM"/>
    </source>
</evidence>
<reference evidence="3 4" key="1">
    <citation type="journal article" date="2016" name="Nat. Commun.">
        <title>Thousands of microbial genomes shed light on interconnected biogeochemical processes in an aquifer system.</title>
        <authorList>
            <person name="Anantharaman K."/>
            <person name="Brown C.T."/>
            <person name="Hug L.A."/>
            <person name="Sharon I."/>
            <person name="Castelle C.J."/>
            <person name="Probst A.J."/>
            <person name="Thomas B.C."/>
            <person name="Singh A."/>
            <person name="Wilkins M.J."/>
            <person name="Karaoz U."/>
            <person name="Brodie E.L."/>
            <person name="Williams K.H."/>
            <person name="Hubbard S.S."/>
            <person name="Banfield J.F."/>
        </authorList>
    </citation>
    <scope>NUCLEOTIDE SEQUENCE [LARGE SCALE GENOMIC DNA]</scope>
</reference>
<keyword evidence="2" id="KW-0812">Transmembrane</keyword>
<evidence type="ECO:0000256" key="2">
    <source>
        <dbReference type="SAM" id="Phobius"/>
    </source>
</evidence>
<dbReference type="InterPro" id="IPR013783">
    <property type="entry name" value="Ig-like_fold"/>
</dbReference>
<dbReference type="EMBL" id="MFKJ01000011">
    <property type="protein sequence ID" value="OGG38918.1"/>
    <property type="molecule type" value="Genomic_DNA"/>
</dbReference>
<dbReference type="Proteomes" id="UP000178825">
    <property type="component" value="Unassembled WGS sequence"/>
</dbReference>
<proteinExistence type="predicted"/>
<gene>
    <name evidence="3" type="ORF">A3D55_02890</name>
</gene>
<dbReference type="SUPFAM" id="SSF81296">
    <property type="entry name" value="E set domains"/>
    <property type="match status" value="1"/>
</dbReference>